<dbReference type="EMBL" id="JAWJAX010000012">
    <property type="protein sequence ID" value="MDV2911961.1"/>
    <property type="molecule type" value="Genomic_DNA"/>
</dbReference>
<organism evidence="2 3">
    <name type="scientific">Pediococcus acidilactici</name>
    <dbReference type="NCBI Taxonomy" id="1254"/>
    <lineage>
        <taxon>Bacteria</taxon>
        <taxon>Bacillati</taxon>
        <taxon>Bacillota</taxon>
        <taxon>Bacilli</taxon>
        <taxon>Lactobacillales</taxon>
        <taxon>Lactobacillaceae</taxon>
        <taxon>Pediococcus</taxon>
        <taxon>Pediococcus acidilactici group</taxon>
    </lineage>
</organism>
<protein>
    <submittedName>
        <fullName evidence="2">ISL3 family transposase</fullName>
    </submittedName>
</protein>
<comment type="caution">
    <text evidence="2">The sequence shown here is derived from an EMBL/GenBank/DDBJ whole genome shotgun (WGS) entry which is preliminary data.</text>
</comment>
<dbReference type="Proteomes" id="UP001280415">
    <property type="component" value="Unassembled WGS sequence"/>
</dbReference>
<reference evidence="2" key="1">
    <citation type="journal article" date="2023" name="PeerJ">
        <title>Selection and evaluation of lactic acid bacteria from chicken feces in Thailand as potential probiotics.</title>
        <authorList>
            <person name="Khurajog B."/>
            <person name="Disastra Y."/>
            <person name="Lawwyne L.D."/>
            <person name="Sirichokchatchawan W."/>
            <person name="Niyomtham W."/>
            <person name="Yindee J."/>
            <person name="Hampson D.J."/>
            <person name="Prapasarakul N."/>
        </authorList>
    </citation>
    <scope>NUCLEOTIDE SEQUENCE</scope>
    <source>
        <strain evidence="2">BF14</strain>
    </source>
</reference>
<dbReference type="RefSeq" id="WP_317052457.1">
    <property type="nucleotide sequence ID" value="NZ_JAWJAX010000012.1"/>
</dbReference>
<name>A0AAW8YQS4_PEDAC</name>
<dbReference type="PANTHER" id="PTHR33498:SF1">
    <property type="entry name" value="TRANSPOSASE FOR INSERTION SEQUENCE ELEMENT IS1557"/>
    <property type="match status" value="1"/>
</dbReference>
<proteinExistence type="predicted"/>
<evidence type="ECO:0000313" key="2">
    <source>
        <dbReference type="EMBL" id="MDV2911961.1"/>
    </source>
</evidence>
<accession>A0AAW8YQS4</accession>
<feature type="domain" description="Transposase IS204/IS1001/IS1096/IS1165 DDE" evidence="1">
    <location>
        <begin position="195"/>
        <end position="437"/>
    </location>
</feature>
<gene>
    <name evidence="2" type="ORF">R0H03_08900</name>
</gene>
<dbReference type="NCBIfam" id="NF033550">
    <property type="entry name" value="transpos_ISL3"/>
    <property type="match status" value="1"/>
</dbReference>
<evidence type="ECO:0000259" key="1">
    <source>
        <dbReference type="Pfam" id="PF01610"/>
    </source>
</evidence>
<dbReference type="Pfam" id="PF01610">
    <property type="entry name" value="DDE_Tnp_ISL3"/>
    <property type="match status" value="1"/>
</dbReference>
<dbReference type="PANTHER" id="PTHR33498">
    <property type="entry name" value="TRANSPOSASE FOR INSERTION SEQUENCE ELEMENT IS1557"/>
    <property type="match status" value="1"/>
</dbReference>
<evidence type="ECO:0000313" key="3">
    <source>
        <dbReference type="Proteomes" id="UP001280415"/>
    </source>
</evidence>
<sequence>MADFFVHLGIKKRTLTVRSEKINHDEDFQKEVNVLMCNDTTKLLLGIDDNHIKIKNGARKCDGVIRLEGILDYKPMACPKCGIMNNGQIIRYGWRLTTVRFAKALGNDTVLKLKRRYFRCKECQTNFLAQTNLVPKHCTISNPIRKACLEKLAEPVSLKHIANELSTSDSFVGRQLLRAERDFKPNFHWLPEVILMDEIKSTKTATDAMSFEFMDAKTHKLIDILPFRTIQRLEKYFKRYDQAARENVKIIVTDMNYTYPKLTRTIFPNAIVVVDKFHIVNALNRAFNKTRVRIMKKIAPSSREFKALKRYWKLLLVPHEQLDFERFRKWTYFPYWVTAKDIVDRLLNLDPVLKQTYDVLNKLQTALKHKDWNNYNAAFWNTEGCSEEMLSTLKMLQTHHDEIHNTFSTQHSNGPLEGLNNKIKAIKRAGFGYRSFLSLGLEYFTFSAYILKKP</sequence>
<dbReference type="InterPro" id="IPR047951">
    <property type="entry name" value="Transpos_ISL3"/>
</dbReference>
<dbReference type="InterPro" id="IPR002560">
    <property type="entry name" value="Transposase_DDE"/>
</dbReference>
<reference evidence="2" key="2">
    <citation type="submission" date="2023-10" db="EMBL/GenBank/DDBJ databases">
        <authorList>
            <person name="Khurajog B."/>
        </authorList>
    </citation>
    <scope>NUCLEOTIDE SEQUENCE</scope>
    <source>
        <strain evidence="2">BF14</strain>
    </source>
</reference>
<dbReference type="AlphaFoldDB" id="A0AAW8YQS4"/>